<dbReference type="GO" id="GO:0006465">
    <property type="term" value="P:signal peptide processing"/>
    <property type="evidence" value="ECO:0007669"/>
    <property type="project" value="InterPro"/>
</dbReference>
<accession>A0A939B8X8</accession>
<evidence type="ECO:0000256" key="3">
    <source>
        <dbReference type="ARBA" id="ARBA00009370"/>
    </source>
</evidence>
<keyword evidence="7" id="KW-0812">Transmembrane</keyword>
<dbReference type="PANTHER" id="PTHR43390:SF1">
    <property type="entry name" value="CHLOROPLAST PROCESSING PEPTIDASE"/>
    <property type="match status" value="1"/>
</dbReference>
<dbReference type="Gene3D" id="2.10.109.10">
    <property type="entry name" value="Umud Fragment, subunit A"/>
    <property type="match status" value="1"/>
</dbReference>
<evidence type="ECO:0000313" key="10">
    <source>
        <dbReference type="EMBL" id="MBM6700352.1"/>
    </source>
</evidence>
<reference evidence="10" key="1">
    <citation type="submission" date="2020-08" db="EMBL/GenBank/DDBJ databases">
        <authorList>
            <person name="Cejkova D."/>
            <person name="Kubasova T."/>
            <person name="Jahodarova E."/>
            <person name="Rychlik I."/>
        </authorList>
    </citation>
    <scope>NUCLEOTIDE SEQUENCE</scope>
    <source>
        <strain evidence="10">An836</strain>
    </source>
</reference>
<dbReference type="GO" id="GO:0009003">
    <property type="term" value="F:signal peptidase activity"/>
    <property type="evidence" value="ECO:0007669"/>
    <property type="project" value="UniProtKB-EC"/>
</dbReference>
<comment type="similarity">
    <text evidence="3 7">Belongs to the peptidase S26 family.</text>
</comment>
<sequence length="282" mass="30106">MMGRSHPTIPKEVPMEPDEQSDESRDRHTFAVADHGVDPEPPSPLPAAVAAAGAAPRRRKPKDDSFGLKELLVWCGIPALVVVLINVFLIGFYEIPSGSMRSTIEVGDRVVTSRLTPRIFDLRRGDIVVFHDPAGWLSNESTGPLKGDYLIKRLIGLPGDTVACAGPGQPVTVNGTAIDETTYLKPGVNPSSFPFEVTVAPGHIFVLGDNRDNSADSRYHANDGDNGLVPIAKVVGVAVARYWPLTRIGLLDAHHEVFDQVPDPSAAGQTAAGQAVAAEADR</sequence>
<reference evidence="10" key="2">
    <citation type="journal article" date="2021" name="Sci. Rep.">
        <title>The distribution of antibiotic resistance genes in chicken gut microbiota commensals.</title>
        <authorList>
            <person name="Juricova H."/>
            <person name="Matiasovicova J."/>
            <person name="Kubasova T."/>
            <person name="Cejkova D."/>
            <person name="Rychlik I."/>
        </authorList>
    </citation>
    <scope>NUCLEOTIDE SEQUENCE</scope>
    <source>
        <strain evidence="10">An836</strain>
    </source>
</reference>
<feature type="transmembrane region" description="Helical" evidence="7">
    <location>
        <begin position="71"/>
        <end position="93"/>
    </location>
</feature>
<feature type="region of interest" description="Disordered" evidence="8">
    <location>
        <begin position="262"/>
        <end position="282"/>
    </location>
</feature>
<dbReference type="Pfam" id="PF10502">
    <property type="entry name" value="Peptidase_S26"/>
    <property type="match status" value="1"/>
</dbReference>
<dbReference type="InterPro" id="IPR000223">
    <property type="entry name" value="Pept_S26A_signal_pept_1"/>
</dbReference>
<name>A0A939B8X8_9BIFI</name>
<evidence type="ECO:0000256" key="4">
    <source>
        <dbReference type="ARBA" id="ARBA00013208"/>
    </source>
</evidence>
<dbReference type="PANTHER" id="PTHR43390">
    <property type="entry name" value="SIGNAL PEPTIDASE I"/>
    <property type="match status" value="1"/>
</dbReference>
<evidence type="ECO:0000256" key="7">
    <source>
        <dbReference type="RuleBase" id="RU362042"/>
    </source>
</evidence>
<dbReference type="EMBL" id="JACLYU010000026">
    <property type="protein sequence ID" value="MBM6700352.1"/>
    <property type="molecule type" value="Genomic_DNA"/>
</dbReference>
<comment type="subcellular location">
    <subcellularLocation>
        <location evidence="2">Cell membrane</location>
        <topology evidence="2">Single-pass type II membrane protein</topology>
    </subcellularLocation>
    <subcellularLocation>
        <location evidence="7">Membrane</location>
        <topology evidence="7">Single-pass type II membrane protein</topology>
    </subcellularLocation>
</comment>
<feature type="active site" evidence="6">
    <location>
        <position position="152"/>
    </location>
</feature>
<evidence type="ECO:0000256" key="1">
    <source>
        <dbReference type="ARBA" id="ARBA00000677"/>
    </source>
</evidence>
<feature type="compositionally biased region" description="Low complexity" evidence="8">
    <location>
        <begin position="266"/>
        <end position="282"/>
    </location>
</feature>
<evidence type="ECO:0000256" key="2">
    <source>
        <dbReference type="ARBA" id="ARBA00004401"/>
    </source>
</evidence>
<dbReference type="Proteomes" id="UP000718821">
    <property type="component" value="Unassembled WGS sequence"/>
</dbReference>
<dbReference type="InterPro" id="IPR019758">
    <property type="entry name" value="Pept_S26A_signal_pept_1_CS"/>
</dbReference>
<feature type="domain" description="Peptidase S26" evidence="9">
    <location>
        <begin position="69"/>
        <end position="243"/>
    </location>
</feature>
<dbReference type="PRINTS" id="PR00727">
    <property type="entry name" value="LEADERPTASE"/>
</dbReference>
<keyword evidence="5 7" id="KW-0378">Hydrolase</keyword>
<feature type="active site" evidence="6">
    <location>
        <position position="99"/>
    </location>
</feature>
<keyword evidence="7" id="KW-1133">Transmembrane helix</keyword>
<gene>
    <name evidence="10" type="primary">lepB</name>
    <name evidence="10" type="ORF">H7U32_08620</name>
</gene>
<dbReference type="CDD" id="cd06530">
    <property type="entry name" value="S26_SPase_I"/>
    <property type="match status" value="1"/>
</dbReference>
<keyword evidence="11" id="KW-1185">Reference proteome</keyword>
<feature type="region of interest" description="Disordered" evidence="8">
    <location>
        <begin position="1"/>
        <end position="47"/>
    </location>
</feature>
<dbReference type="GO" id="GO:0005886">
    <property type="term" value="C:plasma membrane"/>
    <property type="evidence" value="ECO:0007669"/>
    <property type="project" value="UniProtKB-SubCell"/>
</dbReference>
<evidence type="ECO:0000313" key="11">
    <source>
        <dbReference type="Proteomes" id="UP000718821"/>
    </source>
</evidence>
<dbReference type="NCBIfam" id="TIGR02227">
    <property type="entry name" value="sigpep_I_bact"/>
    <property type="match status" value="1"/>
</dbReference>
<organism evidence="10 11">
    <name type="scientific">Bifidobacterium pullorum subsp. saeculare</name>
    <dbReference type="NCBI Taxonomy" id="78257"/>
    <lineage>
        <taxon>Bacteria</taxon>
        <taxon>Bacillati</taxon>
        <taxon>Actinomycetota</taxon>
        <taxon>Actinomycetes</taxon>
        <taxon>Bifidobacteriales</taxon>
        <taxon>Bifidobacteriaceae</taxon>
        <taxon>Bifidobacterium</taxon>
    </lineage>
</organism>
<dbReference type="InterPro" id="IPR036286">
    <property type="entry name" value="LexA/Signal_pep-like_sf"/>
</dbReference>
<dbReference type="EC" id="3.4.21.89" evidence="4 7"/>
<comment type="caution">
    <text evidence="10">The sequence shown here is derived from an EMBL/GenBank/DDBJ whole genome shotgun (WGS) entry which is preliminary data.</text>
</comment>
<evidence type="ECO:0000256" key="8">
    <source>
        <dbReference type="SAM" id="MobiDB-lite"/>
    </source>
</evidence>
<evidence type="ECO:0000259" key="9">
    <source>
        <dbReference type="Pfam" id="PF10502"/>
    </source>
</evidence>
<dbReference type="AlphaFoldDB" id="A0A939B8X8"/>
<dbReference type="SUPFAM" id="SSF51306">
    <property type="entry name" value="LexA/Signal peptidase"/>
    <property type="match status" value="1"/>
</dbReference>
<dbReference type="GO" id="GO:0004252">
    <property type="term" value="F:serine-type endopeptidase activity"/>
    <property type="evidence" value="ECO:0007669"/>
    <property type="project" value="InterPro"/>
</dbReference>
<keyword evidence="7" id="KW-0645">Protease</keyword>
<dbReference type="PROSITE" id="PS00761">
    <property type="entry name" value="SPASE_I_3"/>
    <property type="match status" value="1"/>
</dbReference>
<proteinExistence type="inferred from homology"/>
<evidence type="ECO:0000256" key="6">
    <source>
        <dbReference type="PIRSR" id="PIRSR600223-1"/>
    </source>
</evidence>
<evidence type="ECO:0000256" key="5">
    <source>
        <dbReference type="ARBA" id="ARBA00022801"/>
    </source>
</evidence>
<comment type="catalytic activity">
    <reaction evidence="1 7">
        <text>Cleavage of hydrophobic, N-terminal signal or leader sequences from secreted and periplasmic proteins.</text>
        <dbReference type="EC" id="3.4.21.89"/>
    </reaction>
</comment>
<dbReference type="InterPro" id="IPR019533">
    <property type="entry name" value="Peptidase_S26"/>
</dbReference>
<keyword evidence="7" id="KW-0472">Membrane</keyword>
<protein>
    <recommendedName>
        <fullName evidence="4 7">Signal peptidase I</fullName>
        <ecNumber evidence="4 7">3.4.21.89</ecNumber>
    </recommendedName>
</protein>